<dbReference type="SUPFAM" id="SSF56672">
    <property type="entry name" value="DNA/RNA polymerases"/>
    <property type="match status" value="1"/>
</dbReference>
<feature type="region of interest" description="Disordered" evidence="1">
    <location>
        <begin position="176"/>
        <end position="216"/>
    </location>
</feature>
<dbReference type="InterPro" id="IPR043502">
    <property type="entry name" value="DNA/RNA_pol_sf"/>
</dbReference>
<dbReference type="InterPro" id="IPR013103">
    <property type="entry name" value="RVT_2"/>
</dbReference>
<evidence type="ECO:0000313" key="5">
    <source>
        <dbReference type="Proteomes" id="UP001151760"/>
    </source>
</evidence>
<organism evidence="4 5">
    <name type="scientific">Tanacetum coccineum</name>
    <dbReference type="NCBI Taxonomy" id="301880"/>
    <lineage>
        <taxon>Eukaryota</taxon>
        <taxon>Viridiplantae</taxon>
        <taxon>Streptophyta</taxon>
        <taxon>Embryophyta</taxon>
        <taxon>Tracheophyta</taxon>
        <taxon>Spermatophyta</taxon>
        <taxon>Magnoliopsida</taxon>
        <taxon>eudicotyledons</taxon>
        <taxon>Gunneridae</taxon>
        <taxon>Pentapetalae</taxon>
        <taxon>asterids</taxon>
        <taxon>campanulids</taxon>
        <taxon>Asterales</taxon>
        <taxon>Asteraceae</taxon>
        <taxon>Asteroideae</taxon>
        <taxon>Anthemideae</taxon>
        <taxon>Anthemidinae</taxon>
        <taxon>Tanacetum</taxon>
    </lineage>
</organism>
<dbReference type="PANTHER" id="PTHR11439:SF495">
    <property type="entry name" value="REVERSE TRANSCRIPTASE, RNA-DEPENDENT DNA POLYMERASE-RELATED"/>
    <property type="match status" value="1"/>
</dbReference>
<sequence>MLVNSKLPTTFWAEAVNTACYLLNRVLVIKLHTKTPYELIRRKTPLIDFIKPFGCPVTILNTRDHLGKFDGKDDEGFFVGYSMVSKAMRVFNKRTKIVEVTLNIRFLENAPNVTGNVPDWLFNVDSLTISMNYVPVVVGNQTNGIAGSRDNIVAGQAEKKAEPEQEYIQIPICTTDPLISQGPKESEEDARVKPTEVDKSKASNKDGKDEQDSRSEFERLLQQEKQTKHPNSTNNINIISTPVSTAESSFTNDDLSSPVNASEASNAFEDHLFEQFSPFKNAFTLPDVPNVSLMDDNTGIFTGAYDDEVVGGQANLNNLKITMNVCSIPTTRINNDHPIKLIIGDLHSAPLTRRMSQQNLKENCLVSYINKQRRTNHKDYQNCLFAFFLSQKEPKKKVWTLVDLPNGKRAIGTKWVFRNKKDGRGIVVRNKARLVAQGYTQEEGIDYDKMDVKSAFLYVTIEEEVYVYQPPGFEDPHFPNKVYKVEKSLYGLHQAPRAWYETLSTYLLENRFRRGTINKTLFIKKDKSDILLVYVYVDDIIFGSTKKTLCLEFEQMMHKRFQMSSMGEFTFFLGLQVQQKEDGIFIIQDKYVAEILKKFDFATVKTRSTAIETNKALVKDEEAEAVDVHLYRSMIGSVMYLAASRLDITFVMCACARFQVTPKVSHLYAVKMIFRYLKGQPKLGLWYPRDSSFDLEAFSDSDYAGASLDRKFTTGGCQFHRRRLISWQCKKQTIVANSTTDEEYVVAANCCGQVLWIQNRMLDYGFNFMNTKIYIDNDGTICIVKNLVFHSKTKHIEIRHHFIKDSYKKMLIQEIKIHIFHNVADLLTKAFDVSSGLIHLVADETVYKEWKDRMERAATTASSLEAEQDSGNINRTQSMATLNELSP</sequence>
<evidence type="ECO:0000259" key="2">
    <source>
        <dbReference type="Pfam" id="PF07727"/>
    </source>
</evidence>
<dbReference type="EMBL" id="BQNB010010002">
    <property type="protein sequence ID" value="GJS71372.1"/>
    <property type="molecule type" value="Genomic_DNA"/>
</dbReference>
<comment type="caution">
    <text evidence="4">The sequence shown here is derived from an EMBL/GenBank/DDBJ whole genome shotgun (WGS) entry which is preliminary data.</text>
</comment>
<dbReference type="PANTHER" id="PTHR11439">
    <property type="entry name" value="GAG-POL-RELATED RETROTRANSPOSON"/>
    <property type="match status" value="1"/>
</dbReference>
<dbReference type="InterPro" id="IPR057670">
    <property type="entry name" value="SH3_retrovirus"/>
</dbReference>
<feature type="compositionally biased region" description="Basic and acidic residues" evidence="1">
    <location>
        <begin position="189"/>
        <end position="216"/>
    </location>
</feature>
<gene>
    <name evidence="4" type="ORF">Tco_0704213</name>
</gene>
<reference evidence="4" key="2">
    <citation type="submission" date="2022-01" db="EMBL/GenBank/DDBJ databases">
        <authorList>
            <person name="Yamashiro T."/>
            <person name="Shiraishi A."/>
            <person name="Satake H."/>
            <person name="Nakayama K."/>
        </authorList>
    </citation>
    <scope>NUCLEOTIDE SEQUENCE</scope>
</reference>
<evidence type="ECO:0000259" key="3">
    <source>
        <dbReference type="Pfam" id="PF25597"/>
    </source>
</evidence>
<dbReference type="CDD" id="cd09272">
    <property type="entry name" value="RNase_HI_RT_Ty1"/>
    <property type="match status" value="1"/>
</dbReference>
<accession>A0ABQ4Y1X5</accession>
<feature type="region of interest" description="Disordered" evidence="1">
    <location>
        <begin position="861"/>
        <end position="887"/>
    </location>
</feature>
<evidence type="ECO:0000313" key="4">
    <source>
        <dbReference type="EMBL" id="GJS71372.1"/>
    </source>
</evidence>
<feature type="domain" description="Retroviral polymerase SH3-like" evidence="3">
    <location>
        <begin position="55"/>
        <end position="110"/>
    </location>
</feature>
<feature type="domain" description="Reverse transcriptase Ty1/copia-type" evidence="2">
    <location>
        <begin position="449"/>
        <end position="611"/>
    </location>
</feature>
<dbReference type="Pfam" id="PF07727">
    <property type="entry name" value="RVT_2"/>
    <property type="match status" value="1"/>
</dbReference>
<reference evidence="4" key="1">
    <citation type="journal article" date="2022" name="Int. J. Mol. Sci.">
        <title>Draft Genome of Tanacetum Coccineum: Genomic Comparison of Closely Related Tanacetum-Family Plants.</title>
        <authorList>
            <person name="Yamashiro T."/>
            <person name="Shiraishi A."/>
            <person name="Nakayama K."/>
            <person name="Satake H."/>
        </authorList>
    </citation>
    <scope>NUCLEOTIDE SEQUENCE</scope>
</reference>
<name>A0ABQ4Y1X5_9ASTR</name>
<proteinExistence type="predicted"/>
<keyword evidence="5" id="KW-1185">Reference proteome</keyword>
<dbReference type="Pfam" id="PF25597">
    <property type="entry name" value="SH3_retrovirus"/>
    <property type="match status" value="1"/>
</dbReference>
<evidence type="ECO:0000256" key="1">
    <source>
        <dbReference type="SAM" id="MobiDB-lite"/>
    </source>
</evidence>
<protein>
    <submittedName>
        <fullName evidence="4">Ribonuclease H-like domain-containing protein</fullName>
    </submittedName>
</protein>
<dbReference type="Proteomes" id="UP001151760">
    <property type="component" value="Unassembled WGS sequence"/>
</dbReference>